<evidence type="ECO:0000259" key="14">
    <source>
        <dbReference type="PROSITE" id="PS50862"/>
    </source>
</evidence>
<accession>A0A7E4V925</accession>
<dbReference type="Pfam" id="PF20917">
    <property type="entry name" value="AsnRS_N"/>
    <property type="match status" value="1"/>
</dbReference>
<evidence type="ECO:0000256" key="2">
    <source>
        <dbReference type="ARBA" id="ARBA00008226"/>
    </source>
</evidence>
<evidence type="ECO:0000256" key="1">
    <source>
        <dbReference type="ARBA" id="ARBA00004496"/>
    </source>
</evidence>
<evidence type="ECO:0000256" key="9">
    <source>
        <dbReference type="ARBA" id="ARBA00023146"/>
    </source>
</evidence>
<keyword evidence="8" id="KW-0648">Protein biosynthesis</keyword>
<evidence type="ECO:0000256" key="12">
    <source>
        <dbReference type="ARBA" id="ARBA00047844"/>
    </source>
</evidence>
<evidence type="ECO:0000256" key="10">
    <source>
        <dbReference type="ARBA" id="ARBA00029886"/>
    </source>
</evidence>
<dbReference type="Proteomes" id="UP000492821">
    <property type="component" value="Unassembled WGS sequence"/>
</dbReference>
<dbReference type="InterPro" id="IPR004364">
    <property type="entry name" value="Aa-tRNA-synt_II"/>
</dbReference>
<dbReference type="InterPro" id="IPR006195">
    <property type="entry name" value="aa-tRNA-synth_II"/>
</dbReference>
<evidence type="ECO:0000256" key="7">
    <source>
        <dbReference type="ARBA" id="ARBA00022840"/>
    </source>
</evidence>
<evidence type="ECO:0000256" key="4">
    <source>
        <dbReference type="ARBA" id="ARBA00022490"/>
    </source>
</evidence>
<dbReference type="GO" id="GO:0004816">
    <property type="term" value="F:asparagine-tRNA ligase activity"/>
    <property type="evidence" value="ECO:0007669"/>
    <property type="project" value="UniProtKB-EC"/>
</dbReference>
<dbReference type="PANTHER" id="PTHR22594">
    <property type="entry name" value="ASPARTYL/LYSYL-TRNA SYNTHETASE"/>
    <property type="match status" value="1"/>
</dbReference>
<evidence type="ECO:0000256" key="5">
    <source>
        <dbReference type="ARBA" id="ARBA00022598"/>
    </source>
</evidence>
<dbReference type="InterPro" id="IPR048952">
    <property type="entry name" value="AsnRS_N"/>
</dbReference>
<evidence type="ECO:0000256" key="11">
    <source>
        <dbReference type="ARBA" id="ARBA00039867"/>
    </source>
</evidence>
<feature type="coiled-coil region" evidence="13">
    <location>
        <begin position="70"/>
        <end position="111"/>
    </location>
</feature>
<keyword evidence="13" id="KW-0175">Coiled coil</keyword>
<dbReference type="EC" id="6.1.1.22" evidence="3"/>
<reference evidence="16" key="2">
    <citation type="submission" date="2020-10" db="UniProtKB">
        <authorList>
            <consortium name="WormBaseParasite"/>
        </authorList>
    </citation>
    <scope>IDENTIFICATION</scope>
</reference>
<comment type="catalytic activity">
    <reaction evidence="12">
        <text>tRNA(Asn) + L-asparagine + ATP = L-asparaginyl-tRNA(Asn) + AMP + diphosphate + H(+)</text>
        <dbReference type="Rhea" id="RHEA:11180"/>
        <dbReference type="Rhea" id="RHEA-COMP:9659"/>
        <dbReference type="Rhea" id="RHEA-COMP:9674"/>
        <dbReference type="ChEBI" id="CHEBI:15378"/>
        <dbReference type="ChEBI" id="CHEBI:30616"/>
        <dbReference type="ChEBI" id="CHEBI:33019"/>
        <dbReference type="ChEBI" id="CHEBI:58048"/>
        <dbReference type="ChEBI" id="CHEBI:78442"/>
        <dbReference type="ChEBI" id="CHEBI:78515"/>
        <dbReference type="ChEBI" id="CHEBI:456215"/>
        <dbReference type="EC" id="6.1.1.22"/>
    </reaction>
</comment>
<dbReference type="Pfam" id="PF00152">
    <property type="entry name" value="tRNA-synt_2"/>
    <property type="match status" value="1"/>
</dbReference>
<evidence type="ECO:0000256" key="8">
    <source>
        <dbReference type="ARBA" id="ARBA00022917"/>
    </source>
</evidence>
<dbReference type="PROSITE" id="PS50862">
    <property type="entry name" value="AA_TRNA_LIGASE_II"/>
    <property type="match status" value="1"/>
</dbReference>
<proteinExistence type="inferred from homology"/>
<organism evidence="15 16">
    <name type="scientific">Panagrellus redivivus</name>
    <name type="common">Microworm</name>
    <dbReference type="NCBI Taxonomy" id="6233"/>
    <lineage>
        <taxon>Eukaryota</taxon>
        <taxon>Metazoa</taxon>
        <taxon>Ecdysozoa</taxon>
        <taxon>Nematoda</taxon>
        <taxon>Chromadorea</taxon>
        <taxon>Rhabditida</taxon>
        <taxon>Tylenchina</taxon>
        <taxon>Panagrolaimomorpha</taxon>
        <taxon>Panagrolaimoidea</taxon>
        <taxon>Panagrolaimidae</taxon>
        <taxon>Panagrellus</taxon>
    </lineage>
</organism>
<keyword evidence="5" id="KW-0436">Ligase</keyword>
<dbReference type="WBParaSite" id="Pan_g17574.t1">
    <property type="protein sequence ID" value="Pan_g17574.t1"/>
    <property type="gene ID" value="Pan_g17574"/>
</dbReference>
<dbReference type="InterPro" id="IPR002312">
    <property type="entry name" value="Asp/Asn-tRNA-synth_IIb"/>
</dbReference>
<dbReference type="CDD" id="cd00776">
    <property type="entry name" value="AsxRS_core"/>
    <property type="match status" value="1"/>
</dbReference>
<dbReference type="SUPFAM" id="SSF55681">
    <property type="entry name" value="Class II aaRS and biotin synthetases"/>
    <property type="match status" value="1"/>
</dbReference>
<dbReference type="Gene3D" id="3.30.1910.20">
    <property type="entry name" value="asparaginyl-tRNA synthetase, N-terminal domain"/>
    <property type="match status" value="1"/>
</dbReference>
<evidence type="ECO:0000313" key="16">
    <source>
        <dbReference type="WBParaSite" id="Pan_g17574.t1"/>
    </source>
</evidence>
<dbReference type="FunFam" id="3.30.930.10:FF:000040">
    <property type="entry name" value="Asparagine--tRNA ligase, cytoplasmic"/>
    <property type="match status" value="1"/>
</dbReference>
<sequence length="556" mass="62236">MATPLYISAETGNDEKGEGSIENPLQSLFKAMLIHGGIDGKFLIAKPGEDGTIVYEEATKSAIKKNQKKFEAEQRKLAKAGESAKKAEETAKADKEKADAAIEEAKKIKIEQDPSLPEAKKIKIRFAKDNVDQRIKVSAYVHRNRQQGKSLMFWVLRDGSGYLQTVLNNKLCQTYAAITLSTESTVTVWGTIKKVPEGKSAPGGVELIADYWELMSAAPPGGIDNVLNEEAGVETLLDNRHLVIRGENASRILRIRAAATQAFRAHFLAEKYTEIFPPTLVQTQVEGGSTLFGLDYFGEPSYLTQSSQLYLETAIASLGDVFCMAQSYRAEKSRTRRHLAEYTHLEGECPFITFDELMDRIEALVCDTVDRCLADPEIKELIYQANPNFVPPKRPFRRMLYSDAIKWLQENNVNNEEGKPFTFGEDIPEAPERHMTDTINEPILLHKFPAGIKAFYMARCQDDPSLTESVDLLMPGVGEIVGGSMRMWNEKELTTALVANGIDPKPYYWYVDQSKYGSCPHGGFGLGVERFICWLTNTHHIRDVTLYPRFIGRCAP</sequence>
<evidence type="ECO:0000256" key="3">
    <source>
        <dbReference type="ARBA" id="ARBA00012816"/>
    </source>
</evidence>
<dbReference type="InterPro" id="IPR045864">
    <property type="entry name" value="aa-tRNA-synth_II/BPL/LPL"/>
</dbReference>
<evidence type="ECO:0000256" key="13">
    <source>
        <dbReference type="SAM" id="Coils"/>
    </source>
</evidence>
<dbReference type="AlphaFoldDB" id="A0A7E4V925"/>
<keyword evidence="6" id="KW-0547">Nucleotide-binding</keyword>
<keyword evidence="9" id="KW-0030">Aminoacyl-tRNA synthetase</keyword>
<protein>
    <recommendedName>
        <fullName evidence="11">Asparagine--tRNA ligase, cytoplasmic</fullName>
        <ecNumber evidence="3">6.1.1.22</ecNumber>
    </recommendedName>
    <alternativeName>
        <fullName evidence="10">Asparaginyl-tRNA synthetase</fullName>
    </alternativeName>
</protein>
<dbReference type="Gene3D" id="2.40.50.140">
    <property type="entry name" value="Nucleic acid-binding proteins"/>
    <property type="match status" value="1"/>
</dbReference>
<keyword evidence="7" id="KW-0067">ATP-binding</keyword>
<comment type="similarity">
    <text evidence="2">Belongs to the class-II aminoacyl-tRNA synthetase family.</text>
</comment>
<reference evidence="15" key="1">
    <citation type="journal article" date="2013" name="Genetics">
        <title>The draft genome and transcriptome of Panagrellus redivivus are shaped by the harsh demands of a free-living lifestyle.</title>
        <authorList>
            <person name="Srinivasan J."/>
            <person name="Dillman A.R."/>
            <person name="Macchietto M.G."/>
            <person name="Heikkinen L."/>
            <person name="Lakso M."/>
            <person name="Fracchia K.M."/>
            <person name="Antoshechkin I."/>
            <person name="Mortazavi A."/>
            <person name="Wong G."/>
            <person name="Sternberg P.W."/>
        </authorList>
    </citation>
    <scope>NUCLEOTIDE SEQUENCE [LARGE SCALE GENOMIC DNA]</scope>
    <source>
        <strain evidence="15">MT8872</strain>
    </source>
</reference>
<dbReference type="CDD" id="cd04323">
    <property type="entry name" value="AsnRS_cyto_like_N"/>
    <property type="match status" value="1"/>
</dbReference>
<dbReference type="SUPFAM" id="SSF50249">
    <property type="entry name" value="Nucleic acid-binding proteins"/>
    <property type="match status" value="1"/>
</dbReference>
<dbReference type="GO" id="GO:0005524">
    <property type="term" value="F:ATP binding"/>
    <property type="evidence" value="ECO:0007669"/>
    <property type="project" value="UniProtKB-KW"/>
</dbReference>
<dbReference type="GO" id="GO:0003676">
    <property type="term" value="F:nucleic acid binding"/>
    <property type="evidence" value="ECO:0007669"/>
    <property type="project" value="InterPro"/>
</dbReference>
<dbReference type="Pfam" id="PF01336">
    <property type="entry name" value="tRNA_anti-codon"/>
    <property type="match status" value="1"/>
</dbReference>
<dbReference type="PANTHER" id="PTHR22594:SF16">
    <property type="entry name" value="ASPARAGINE--TRNA LIGASE, CYTOPLASMIC"/>
    <property type="match status" value="1"/>
</dbReference>
<dbReference type="NCBIfam" id="TIGR00457">
    <property type="entry name" value="asnS"/>
    <property type="match status" value="1"/>
</dbReference>
<evidence type="ECO:0000313" key="15">
    <source>
        <dbReference type="Proteomes" id="UP000492821"/>
    </source>
</evidence>
<dbReference type="GO" id="GO:0006421">
    <property type="term" value="P:asparaginyl-tRNA aminoacylation"/>
    <property type="evidence" value="ECO:0007669"/>
    <property type="project" value="InterPro"/>
</dbReference>
<keyword evidence="15" id="KW-1185">Reference proteome</keyword>
<dbReference type="GO" id="GO:0005737">
    <property type="term" value="C:cytoplasm"/>
    <property type="evidence" value="ECO:0007669"/>
    <property type="project" value="UniProtKB-SubCell"/>
</dbReference>
<evidence type="ECO:0000256" key="6">
    <source>
        <dbReference type="ARBA" id="ARBA00022741"/>
    </source>
</evidence>
<comment type="subcellular location">
    <subcellularLocation>
        <location evidence="1">Cytoplasm</location>
    </subcellularLocation>
</comment>
<dbReference type="PRINTS" id="PR01042">
    <property type="entry name" value="TRNASYNTHASP"/>
</dbReference>
<dbReference type="InterPro" id="IPR004365">
    <property type="entry name" value="NA-bd_OB_tRNA"/>
</dbReference>
<dbReference type="Gene3D" id="3.30.930.10">
    <property type="entry name" value="Bira Bifunctional Protein, Domain 2"/>
    <property type="match status" value="1"/>
</dbReference>
<feature type="domain" description="Aminoacyl-transfer RNA synthetases class-II family profile" evidence="14">
    <location>
        <begin position="253"/>
        <end position="548"/>
    </location>
</feature>
<dbReference type="InterPro" id="IPR012340">
    <property type="entry name" value="NA-bd_OB-fold"/>
</dbReference>
<name>A0A7E4V925_PANRE</name>
<keyword evidence="4" id="KW-0963">Cytoplasm</keyword>
<dbReference type="InterPro" id="IPR004522">
    <property type="entry name" value="Asn-tRNA-ligase"/>
</dbReference>